<reference evidence="2 3" key="1">
    <citation type="journal article" date="2013" name="Curr. Biol.">
        <title>The Genome of the Foraminiferan Reticulomyxa filosa.</title>
        <authorList>
            <person name="Glockner G."/>
            <person name="Hulsmann N."/>
            <person name="Schleicher M."/>
            <person name="Noegel A.A."/>
            <person name="Eichinger L."/>
            <person name="Gallinger C."/>
            <person name="Pawlowski J."/>
            <person name="Sierra R."/>
            <person name="Euteneuer U."/>
            <person name="Pillet L."/>
            <person name="Moustafa A."/>
            <person name="Platzer M."/>
            <person name="Groth M."/>
            <person name="Szafranski K."/>
            <person name="Schliwa M."/>
        </authorList>
    </citation>
    <scope>NUCLEOTIDE SEQUENCE [LARGE SCALE GENOMIC DNA]</scope>
</reference>
<name>X6MF92_RETFI</name>
<proteinExistence type="predicted"/>
<sequence>VSQKSELELLCQQSQAECKDFQLQYIYIYSSRFFFFFFSFLSLSFYLLVVTSHRNKLATTQDLASQSEQSIAKILECVISCQWVNVSKDAKAVDGVETLVKELGRVNACHQQLEKTIEEMTRKWKESNEQFTQLQSSHEQHKEKLDETQLCVTTYQNAFHALQLEIGQCLDLCKSFADGQCVDSAQSQLKSDADQSQQNPLQTILNDAKSLKSAFLQLLDVHKQKDQQLVYIYTYMYILYVSLCKMFFFLVETEISNISKCARLSLLYTFPFELLYMCACTNTLSLLDNTCEGVRPRTRKLDETCRMFAK</sequence>
<keyword evidence="1" id="KW-0472">Membrane</keyword>
<dbReference type="AlphaFoldDB" id="X6MF92"/>
<feature type="transmembrane region" description="Helical" evidence="1">
    <location>
        <begin position="26"/>
        <end position="49"/>
    </location>
</feature>
<evidence type="ECO:0000313" key="3">
    <source>
        <dbReference type="Proteomes" id="UP000023152"/>
    </source>
</evidence>
<keyword evidence="3" id="KW-1185">Reference proteome</keyword>
<feature type="non-terminal residue" evidence="2">
    <location>
        <position position="1"/>
    </location>
</feature>
<protein>
    <submittedName>
        <fullName evidence="2">Uncharacterized protein</fullName>
    </submittedName>
</protein>
<dbReference type="EMBL" id="ASPP01021291">
    <property type="protein sequence ID" value="ETO12559.1"/>
    <property type="molecule type" value="Genomic_DNA"/>
</dbReference>
<evidence type="ECO:0000313" key="2">
    <source>
        <dbReference type="EMBL" id="ETO12559.1"/>
    </source>
</evidence>
<organism evidence="2 3">
    <name type="scientific">Reticulomyxa filosa</name>
    <dbReference type="NCBI Taxonomy" id="46433"/>
    <lineage>
        <taxon>Eukaryota</taxon>
        <taxon>Sar</taxon>
        <taxon>Rhizaria</taxon>
        <taxon>Retaria</taxon>
        <taxon>Foraminifera</taxon>
        <taxon>Monothalamids</taxon>
        <taxon>Reticulomyxidae</taxon>
        <taxon>Reticulomyxa</taxon>
    </lineage>
</organism>
<evidence type="ECO:0000256" key="1">
    <source>
        <dbReference type="SAM" id="Phobius"/>
    </source>
</evidence>
<gene>
    <name evidence="2" type="ORF">RFI_24816</name>
</gene>
<keyword evidence="1" id="KW-0812">Transmembrane</keyword>
<keyword evidence="1" id="KW-1133">Transmembrane helix</keyword>
<dbReference type="Proteomes" id="UP000023152">
    <property type="component" value="Unassembled WGS sequence"/>
</dbReference>
<comment type="caution">
    <text evidence="2">The sequence shown here is derived from an EMBL/GenBank/DDBJ whole genome shotgun (WGS) entry which is preliminary data.</text>
</comment>
<accession>X6MF92</accession>
<feature type="transmembrane region" description="Helical" evidence="1">
    <location>
        <begin position="230"/>
        <end position="251"/>
    </location>
</feature>